<dbReference type="Proteomes" id="UP000887564">
    <property type="component" value="Unplaced"/>
</dbReference>
<dbReference type="WBParaSite" id="PEQ_0001228301-mRNA-1">
    <property type="protein sequence ID" value="PEQ_0001228301-mRNA-1"/>
    <property type="gene ID" value="PEQ_0001228301"/>
</dbReference>
<proteinExistence type="predicted"/>
<accession>A0A914S116</accession>
<keyword evidence="2" id="KW-1185">Reference proteome</keyword>
<name>A0A914S116_PAREQ</name>
<organism evidence="2 3">
    <name type="scientific">Parascaris equorum</name>
    <name type="common">Equine roundworm</name>
    <dbReference type="NCBI Taxonomy" id="6256"/>
    <lineage>
        <taxon>Eukaryota</taxon>
        <taxon>Metazoa</taxon>
        <taxon>Ecdysozoa</taxon>
        <taxon>Nematoda</taxon>
        <taxon>Chromadorea</taxon>
        <taxon>Rhabditida</taxon>
        <taxon>Spirurina</taxon>
        <taxon>Ascaridomorpha</taxon>
        <taxon>Ascaridoidea</taxon>
        <taxon>Ascarididae</taxon>
        <taxon>Parascaris</taxon>
    </lineage>
</organism>
<dbReference type="AlphaFoldDB" id="A0A914S116"/>
<feature type="region of interest" description="Disordered" evidence="1">
    <location>
        <begin position="26"/>
        <end position="53"/>
    </location>
</feature>
<feature type="compositionally biased region" description="Low complexity" evidence="1">
    <location>
        <begin position="37"/>
        <end position="53"/>
    </location>
</feature>
<evidence type="ECO:0000313" key="3">
    <source>
        <dbReference type="WBParaSite" id="PEQ_0001228301-mRNA-1"/>
    </source>
</evidence>
<dbReference type="SUPFAM" id="SSF140482">
    <property type="entry name" value="MAST3 pre-PK domain-like"/>
    <property type="match status" value="1"/>
</dbReference>
<protein>
    <submittedName>
        <fullName evidence="3">Uncharacterized protein</fullName>
    </submittedName>
</protein>
<dbReference type="InterPro" id="IPR023142">
    <property type="entry name" value="MAST_pre-PK_dom_sf"/>
</dbReference>
<evidence type="ECO:0000256" key="1">
    <source>
        <dbReference type="SAM" id="MobiDB-lite"/>
    </source>
</evidence>
<dbReference type="GO" id="GO:0004674">
    <property type="term" value="F:protein serine/threonine kinase activity"/>
    <property type="evidence" value="ECO:0007669"/>
    <property type="project" value="InterPro"/>
</dbReference>
<evidence type="ECO:0000313" key="2">
    <source>
        <dbReference type="Proteomes" id="UP000887564"/>
    </source>
</evidence>
<sequence length="124" mass="13421">MRFIEENAQLSGVSASSMEVASCSRPVSPPVGVAQESRNVSTSSSHSRRSLIVSASDQPGVDSGLLRLIADGATRFIHHQIVEIASGKYDINVVPLQSSIFETYYEVPERPSFDDGSVTLSFFK</sequence>
<reference evidence="3" key="1">
    <citation type="submission" date="2022-11" db="UniProtKB">
        <authorList>
            <consortium name="WormBaseParasite"/>
        </authorList>
    </citation>
    <scope>IDENTIFICATION</scope>
</reference>